<proteinExistence type="inferred from homology"/>
<feature type="coiled-coil region" evidence="3">
    <location>
        <begin position="1"/>
        <end position="51"/>
    </location>
</feature>
<reference evidence="4 5" key="1">
    <citation type="submission" date="2024-01" db="EMBL/GenBank/DDBJ databases">
        <title>The genomes of 5 underutilized Papilionoideae crops provide insights into root nodulation and disease resistanc.</title>
        <authorList>
            <person name="Yuan L."/>
        </authorList>
    </citation>
    <scope>NUCLEOTIDE SEQUENCE [LARGE SCALE GENOMIC DNA]</scope>
    <source>
        <strain evidence="4">ZHUSHIDOU_FW_LH</strain>
        <tissue evidence="4">Leaf</tissue>
    </source>
</reference>
<name>A0AAN9EQ88_CROPI</name>
<evidence type="ECO:0000256" key="2">
    <source>
        <dbReference type="ARBA" id="ARBA00023054"/>
    </source>
</evidence>
<dbReference type="PANTHER" id="PTHR34224">
    <property type="entry name" value="INTERACTOR OF CONSTITUTIVE ACTIVE ROPS 2, CHLOROPLASTIC-RELATED"/>
    <property type="match status" value="1"/>
</dbReference>
<evidence type="ECO:0000313" key="4">
    <source>
        <dbReference type="EMBL" id="KAK7261396.1"/>
    </source>
</evidence>
<evidence type="ECO:0000256" key="3">
    <source>
        <dbReference type="SAM" id="Coils"/>
    </source>
</evidence>
<protein>
    <submittedName>
        <fullName evidence="4">Uncharacterized protein</fullName>
    </submittedName>
</protein>
<evidence type="ECO:0000313" key="5">
    <source>
        <dbReference type="Proteomes" id="UP001372338"/>
    </source>
</evidence>
<evidence type="ECO:0000256" key="1">
    <source>
        <dbReference type="ARBA" id="ARBA00009778"/>
    </source>
</evidence>
<dbReference type="InterPro" id="IPR029688">
    <property type="entry name" value="ICR"/>
</dbReference>
<comment type="similarity">
    <text evidence="1">Belongs to the ICR family.</text>
</comment>
<dbReference type="PANTHER" id="PTHR34224:SF18">
    <property type="entry name" value="INTERACTOR OF CONSTITUTIVE ACTIVE ROPS 3"/>
    <property type="match status" value="1"/>
</dbReference>
<sequence>MEQLRANLMSKETELLRMLGEYDLKETTLQSKSKENEMLKLKLKLEAAKAAEWEDVMKLGIVMEEANRSNHNLMSVTEKLEVAHAAN</sequence>
<comment type="caution">
    <text evidence="4">The sequence shown here is derived from an EMBL/GenBank/DDBJ whole genome shotgun (WGS) entry which is preliminary data.</text>
</comment>
<dbReference type="EMBL" id="JAYWIO010000005">
    <property type="protein sequence ID" value="KAK7261396.1"/>
    <property type="molecule type" value="Genomic_DNA"/>
</dbReference>
<keyword evidence="2 3" id="KW-0175">Coiled coil</keyword>
<accession>A0AAN9EQ88</accession>
<gene>
    <name evidence="4" type="ORF">RIF29_27705</name>
</gene>
<organism evidence="4 5">
    <name type="scientific">Crotalaria pallida</name>
    <name type="common">Smooth rattlebox</name>
    <name type="synonym">Crotalaria striata</name>
    <dbReference type="NCBI Taxonomy" id="3830"/>
    <lineage>
        <taxon>Eukaryota</taxon>
        <taxon>Viridiplantae</taxon>
        <taxon>Streptophyta</taxon>
        <taxon>Embryophyta</taxon>
        <taxon>Tracheophyta</taxon>
        <taxon>Spermatophyta</taxon>
        <taxon>Magnoliopsida</taxon>
        <taxon>eudicotyledons</taxon>
        <taxon>Gunneridae</taxon>
        <taxon>Pentapetalae</taxon>
        <taxon>rosids</taxon>
        <taxon>fabids</taxon>
        <taxon>Fabales</taxon>
        <taxon>Fabaceae</taxon>
        <taxon>Papilionoideae</taxon>
        <taxon>50 kb inversion clade</taxon>
        <taxon>genistoids sensu lato</taxon>
        <taxon>core genistoids</taxon>
        <taxon>Crotalarieae</taxon>
        <taxon>Crotalaria</taxon>
    </lineage>
</organism>
<dbReference type="AlphaFoldDB" id="A0AAN9EQ88"/>
<dbReference type="Proteomes" id="UP001372338">
    <property type="component" value="Unassembled WGS sequence"/>
</dbReference>
<keyword evidence="5" id="KW-1185">Reference proteome</keyword>